<sequence>MKKISPFMLVRHVSLLDSDSAPIKSIVGTDRRKPAKSKPPLSSEAQAQSTVSTILSSSPLLSKTFESLNPALTQTLASPYRGVGVSKADTKKTATKKAARKAEGASKKKVSAGSSTSEQWVTAAIRKKGAATGSRKNVASAGYVEQITHDLSRADNPLRVGILDLGAWIAGLPDLLVRLNGAQSIVTLFEINAPVPAGLRKTAKGMVEWFARHQVKQSRKQVSDLEPHIVFEEFFHAASDIRAYMGLDMVVGLTPVMVAGESDGSLYWNHFSNVQDGVILISTMDVREFAQNANRPFEAAVGGMLIGAVLVGLNDQLGYHDQTLGCLFDYNEDRSGIVAAIKMARICPECSEVLTEKQQSAAESMLKVLRKMKRKRS</sequence>
<keyword evidence="3" id="KW-1185">Reference proteome</keyword>
<evidence type="ECO:0008006" key="4">
    <source>
        <dbReference type="Google" id="ProtNLM"/>
    </source>
</evidence>
<protein>
    <recommendedName>
        <fullName evidence="4">Nucleic acid/nucleotide deaminase of polymorphic system toxin</fullName>
    </recommendedName>
</protein>
<evidence type="ECO:0000313" key="2">
    <source>
        <dbReference type="EMBL" id="NID05631.1"/>
    </source>
</evidence>
<feature type="region of interest" description="Disordered" evidence="1">
    <location>
        <begin position="21"/>
        <end position="49"/>
    </location>
</feature>
<comment type="caution">
    <text evidence="2">The sequence shown here is derived from an EMBL/GenBank/DDBJ whole genome shotgun (WGS) entry which is preliminary data.</text>
</comment>
<reference evidence="2 3" key="1">
    <citation type="journal article" date="2011" name="Curr. Microbiol.">
        <title>Luteibacter jiangsuensis sp. nov.: a methamidophos-degrading bacterium isolated from a methamidophos-manufacturing factory.</title>
        <authorList>
            <person name="Wang L."/>
            <person name="Wang G.L."/>
            <person name="Li S.P."/>
            <person name="Jiang J.D."/>
        </authorList>
    </citation>
    <scope>NUCLEOTIDE SEQUENCE [LARGE SCALE GENOMIC DNA]</scope>
    <source>
        <strain evidence="2 3">CGMCC 1.10133</strain>
    </source>
</reference>
<name>A0ABX0Q764_9GAMM</name>
<dbReference type="RefSeq" id="WP_167126601.1">
    <property type="nucleotide sequence ID" value="NZ_JAAQQR010000005.1"/>
</dbReference>
<gene>
    <name evidence="2" type="ORF">HBF26_12090</name>
</gene>
<proteinExistence type="predicted"/>
<organism evidence="2 3">
    <name type="scientific">Luteibacter jiangsuensis</name>
    <dbReference type="NCBI Taxonomy" id="637577"/>
    <lineage>
        <taxon>Bacteria</taxon>
        <taxon>Pseudomonadati</taxon>
        <taxon>Pseudomonadota</taxon>
        <taxon>Gammaproteobacteria</taxon>
        <taxon>Lysobacterales</taxon>
        <taxon>Rhodanobacteraceae</taxon>
        <taxon>Luteibacter</taxon>
    </lineage>
</organism>
<evidence type="ECO:0000256" key="1">
    <source>
        <dbReference type="SAM" id="MobiDB-lite"/>
    </source>
</evidence>
<accession>A0ABX0Q764</accession>
<feature type="region of interest" description="Disordered" evidence="1">
    <location>
        <begin position="83"/>
        <end position="113"/>
    </location>
</feature>
<dbReference type="EMBL" id="JAAQQR010000005">
    <property type="protein sequence ID" value="NID05631.1"/>
    <property type="molecule type" value="Genomic_DNA"/>
</dbReference>
<dbReference type="Proteomes" id="UP001429601">
    <property type="component" value="Unassembled WGS sequence"/>
</dbReference>
<evidence type="ECO:0000313" key="3">
    <source>
        <dbReference type="Proteomes" id="UP001429601"/>
    </source>
</evidence>